<dbReference type="Pfam" id="PF02645">
    <property type="entry name" value="DegV"/>
    <property type="match status" value="1"/>
</dbReference>
<dbReference type="OrthoDB" id="9780216at2"/>
<sequence length="283" mass="30298">MKIAIVTDTNSGISEKEAQKLGVYCLPMPFSVDGQWMLEGVDLTAEEFYRLQAAGANITSSQPSPETVTNLWDRLLNDYEAVVHIPMSSGLSGTTATAAALATEYGGRVQVVDNKRISLPQRQSVLDAQVLAKRGLTAAQIKQNLEENALKASVYLTVDTLKYLKKGGRVTPAAAAIGTVLNIKPLLQIQGGGIDAYGKVRGLAQAQDKLLDAICADLTGRFAGMPMHIGVAYSGAPEVGKKWQKYVQERFPRCKVQCSALGLSIACHTGPGALGVGCYYYEE</sequence>
<dbReference type="AlphaFoldDB" id="A0A4R1QCH3"/>
<comment type="caution">
    <text evidence="2">The sequence shown here is derived from an EMBL/GenBank/DDBJ whole genome shotgun (WGS) entry which is preliminary data.</text>
</comment>
<dbReference type="Gene3D" id="3.30.1180.10">
    <property type="match status" value="1"/>
</dbReference>
<dbReference type="GO" id="GO:0008289">
    <property type="term" value="F:lipid binding"/>
    <property type="evidence" value="ECO:0007669"/>
    <property type="project" value="UniProtKB-KW"/>
</dbReference>
<dbReference type="EMBL" id="SLUM01000059">
    <property type="protein sequence ID" value="TCL48114.1"/>
    <property type="molecule type" value="Genomic_DNA"/>
</dbReference>
<dbReference type="PROSITE" id="PS51482">
    <property type="entry name" value="DEGV"/>
    <property type="match status" value="1"/>
</dbReference>
<organism evidence="2 3">
    <name type="scientific">Allofournierella massiliensis</name>
    <dbReference type="NCBI Taxonomy" id="1650663"/>
    <lineage>
        <taxon>Bacteria</taxon>
        <taxon>Bacillati</taxon>
        <taxon>Bacillota</taxon>
        <taxon>Clostridia</taxon>
        <taxon>Eubacteriales</taxon>
        <taxon>Oscillospiraceae</taxon>
        <taxon>Allofournierella</taxon>
    </lineage>
</organism>
<protein>
    <submittedName>
        <fullName evidence="2">DegV family protein with EDD domain</fullName>
    </submittedName>
</protein>
<evidence type="ECO:0000313" key="2">
    <source>
        <dbReference type="EMBL" id="TCL48114.1"/>
    </source>
</evidence>
<dbReference type="PANTHER" id="PTHR33434:SF2">
    <property type="entry name" value="FATTY ACID-BINDING PROTEIN TM_1468"/>
    <property type="match status" value="1"/>
</dbReference>
<dbReference type="InterPro" id="IPR003797">
    <property type="entry name" value="DegV"/>
</dbReference>
<evidence type="ECO:0000256" key="1">
    <source>
        <dbReference type="ARBA" id="ARBA00023121"/>
    </source>
</evidence>
<dbReference type="SUPFAM" id="SSF82549">
    <property type="entry name" value="DAK1/DegV-like"/>
    <property type="match status" value="1"/>
</dbReference>
<dbReference type="Gene3D" id="3.40.50.10170">
    <property type="match status" value="1"/>
</dbReference>
<dbReference type="Proteomes" id="UP000295184">
    <property type="component" value="Unassembled WGS sequence"/>
</dbReference>
<evidence type="ECO:0000313" key="3">
    <source>
        <dbReference type="Proteomes" id="UP000295184"/>
    </source>
</evidence>
<dbReference type="RefSeq" id="WP_058966484.1">
    <property type="nucleotide sequence ID" value="NZ_CABKVM010000019.1"/>
</dbReference>
<reference evidence="2 3" key="1">
    <citation type="submission" date="2019-03" db="EMBL/GenBank/DDBJ databases">
        <title>Genomic Encyclopedia of Type Strains, Phase IV (KMG-IV): sequencing the most valuable type-strain genomes for metagenomic binning, comparative biology and taxonomic classification.</title>
        <authorList>
            <person name="Goeker M."/>
        </authorList>
    </citation>
    <scope>NUCLEOTIDE SEQUENCE [LARGE SCALE GENOMIC DNA]</scope>
    <source>
        <strain evidence="2 3">DSM 100451</strain>
    </source>
</reference>
<accession>A0A4R1QCH3</accession>
<dbReference type="InterPro" id="IPR050270">
    <property type="entry name" value="DegV_domain_contain"/>
</dbReference>
<proteinExistence type="predicted"/>
<dbReference type="NCBIfam" id="TIGR00762">
    <property type="entry name" value="DegV"/>
    <property type="match status" value="1"/>
</dbReference>
<dbReference type="GeneID" id="97381810"/>
<dbReference type="PANTHER" id="PTHR33434">
    <property type="entry name" value="DEGV DOMAIN-CONTAINING PROTEIN DR_1986-RELATED"/>
    <property type="match status" value="1"/>
</dbReference>
<keyword evidence="1" id="KW-0446">Lipid-binding</keyword>
<name>A0A4R1QCH3_9FIRM</name>
<dbReference type="InterPro" id="IPR043168">
    <property type="entry name" value="DegV_C"/>
</dbReference>
<gene>
    <name evidence="2" type="ORF">EDD77_1595</name>
</gene>
<dbReference type="STRING" id="1650663.GCA_001486665_03102"/>